<evidence type="ECO:0000256" key="1">
    <source>
        <dbReference type="SAM" id="Coils"/>
    </source>
</evidence>
<feature type="compositionally biased region" description="Polar residues" evidence="2">
    <location>
        <begin position="177"/>
        <end position="195"/>
    </location>
</feature>
<evidence type="ECO:0000259" key="3">
    <source>
        <dbReference type="PROSITE" id="PS50217"/>
    </source>
</evidence>
<dbReference type="EnsemblMetazoa" id="G12558.2">
    <property type="protein sequence ID" value="G12558.2:cds"/>
    <property type="gene ID" value="G12558"/>
</dbReference>
<feature type="domain" description="BZIP" evidence="3">
    <location>
        <begin position="87"/>
        <end position="150"/>
    </location>
</feature>
<dbReference type="FunFam" id="1.20.5.170:FF:000125">
    <property type="entry name" value="LAS1-like, ribosome biogenesis factor"/>
    <property type="match status" value="1"/>
</dbReference>
<dbReference type="Gene3D" id="1.20.5.170">
    <property type="match status" value="1"/>
</dbReference>
<dbReference type="CDD" id="cd14706">
    <property type="entry name" value="bZIP_CREBZF"/>
    <property type="match status" value="1"/>
</dbReference>
<feature type="region of interest" description="Disordered" evidence="2">
    <location>
        <begin position="177"/>
        <end position="255"/>
    </location>
</feature>
<dbReference type="EnsemblMetazoa" id="G12558.12">
    <property type="protein sequence ID" value="G12558.12:cds"/>
    <property type="gene ID" value="G12558"/>
</dbReference>
<dbReference type="SMART" id="SM00338">
    <property type="entry name" value="BRLZ"/>
    <property type="match status" value="1"/>
</dbReference>
<dbReference type="InterPro" id="IPR004827">
    <property type="entry name" value="bZIP"/>
</dbReference>
<keyword evidence="5" id="KW-1185">Reference proteome</keyword>
<feature type="region of interest" description="Disordered" evidence="2">
    <location>
        <begin position="1"/>
        <end position="22"/>
    </location>
</feature>
<feature type="compositionally biased region" description="Basic and acidic residues" evidence="2">
    <location>
        <begin position="200"/>
        <end position="209"/>
    </location>
</feature>
<organism evidence="4 5">
    <name type="scientific">Magallana gigas</name>
    <name type="common">Pacific oyster</name>
    <name type="synonym">Crassostrea gigas</name>
    <dbReference type="NCBI Taxonomy" id="29159"/>
    <lineage>
        <taxon>Eukaryota</taxon>
        <taxon>Metazoa</taxon>
        <taxon>Spiralia</taxon>
        <taxon>Lophotrochozoa</taxon>
        <taxon>Mollusca</taxon>
        <taxon>Bivalvia</taxon>
        <taxon>Autobranchia</taxon>
        <taxon>Pteriomorphia</taxon>
        <taxon>Ostreida</taxon>
        <taxon>Ostreoidea</taxon>
        <taxon>Ostreidae</taxon>
        <taxon>Magallana</taxon>
    </lineage>
</organism>
<keyword evidence="1" id="KW-0175">Coiled coil</keyword>
<sequence>MLSISPLSLLDSDTEDNSDSVLSGSAQMSELDLFDGLVSLAEQDRIDTVTPKMQAVKSNQDARLLGYISQKNMKVISIVKEEQSQKDKQYAPCMSRNAINARENRQKKKEYVKNLEESVDMLKSENSELKNECESLKKTVTNLTDEVEYLKGVLANQSTLASILHKISDIPGLSLSTSFKTTEKNNNSVTSQPKRSNQKRCLENQENEGKNNVSESKKCKVTRSSSKQAQQSTKNGSSTKGICENSSESVDKSTNSKGICLHISGSSVSVELCEVCSKKSKKNQEKDHSYGKISV</sequence>
<protein>
    <recommendedName>
        <fullName evidence="3">BZIP domain-containing protein</fullName>
    </recommendedName>
</protein>
<evidence type="ECO:0000256" key="2">
    <source>
        <dbReference type="SAM" id="MobiDB-lite"/>
    </source>
</evidence>
<accession>A0A8W8I541</accession>
<feature type="compositionally biased region" description="Polar residues" evidence="2">
    <location>
        <begin position="222"/>
        <end position="255"/>
    </location>
</feature>
<feature type="compositionally biased region" description="Low complexity" evidence="2">
    <location>
        <begin position="1"/>
        <end position="11"/>
    </location>
</feature>
<reference evidence="4" key="1">
    <citation type="submission" date="2022-08" db="UniProtKB">
        <authorList>
            <consortium name="EnsemblMetazoa"/>
        </authorList>
    </citation>
    <scope>IDENTIFICATION</scope>
    <source>
        <strain evidence="4">05x7-T-G4-1.051#20</strain>
    </source>
</reference>
<name>A0A8W8I541_MAGGI</name>
<dbReference type="GO" id="GO:0003700">
    <property type="term" value="F:DNA-binding transcription factor activity"/>
    <property type="evidence" value="ECO:0007669"/>
    <property type="project" value="InterPro"/>
</dbReference>
<feature type="coiled-coil region" evidence="1">
    <location>
        <begin position="98"/>
        <end position="146"/>
    </location>
</feature>
<proteinExistence type="predicted"/>
<evidence type="ECO:0000313" key="5">
    <source>
        <dbReference type="Proteomes" id="UP000005408"/>
    </source>
</evidence>
<evidence type="ECO:0000313" key="4">
    <source>
        <dbReference type="EnsemblMetazoa" id="G12558.5:cds"/>
    </source>
</evidence>
<dbReference type="PROSITE" id="PS50217">
    <property type="entry name" value="BZIP"/>
    <property type="match status" value="1"/>
</dbReference>
<dbReference type="Proteomes" id="UP000005408">
    <property type="component" value="Unassembled WGS sequence"/>
</dbReference>
<dbReference type="InterPro" id="IPR046347">
    <property type="entry name" value="bZIP_sf"/>
</dbReference>
<dbReference type="AlphaFoldDB" id="A0A8W8I541"/>
<dbReference type="SUPFAM" id="SSF57959">
    <property type="entry name" value="Leucine zipper domain"/>
    <property type="match status" value="1"/>
</dbReference>
<dbReference type="Pfam" id="PF00170">
    <property type="entry name" value="bZIP_1"/>
    <property type="match status" value="1"/>
</dbReference>
<dbReference type="EnsemblMetazoa" id="G12558.5">
    <property type="protein sequence ID" value="G12558.5:cds"/>
    <property type="gene ID" value="G12558"/>
</dbReference>